<dbReference type="STRING" id="1182542.W9YIQ5"/>
<evidence type="ECO:0000256" key="4">
    <source>
        <dbReference type="SAM" id="MobiDB-lite"/>
    </source>
</evidence>
<dbReference type="GO" id="GO:0005509">
    <property type="term" value="F:calcium ion binding"/>
    <property type="evidence" value="ECO:0007669"/>
    <property type="project" value="InterPro"/>
</dbReference>
<dbReference type="InterPro" id="IPR009117">
    <property type="entry name" value="ANX14"/>
</dbReference>
<dbReference type="InterPro" id="IPR018502">
    <property type="entry name" value="Annexin_repeat"/>
</dbReference>
<dbReference type="GO" id="GO:0005544">
    <property type="term" value="F:calcium-dependent phospholipid binding"/>
    <property type="evidence" value="ECO:0007669"/>
    <property type="project" value="InterPro"/>
</dbReference>
<evidence type="ECO:0000313" key="6">
    <source>
        <dbReference type="Proteomes" id="UP000019478"/>
    </source>
</evidence>
<dbReference type="GO" id="GO:0005886">
    <property type="term" value="C:plasma membrane"/>
    <property type="evidence" value="ECO:0007669"/>
    <property type="project" value="TreeGrafter"/>
</dbReference>
<dbReference type="PANTHER" id="PTHR10502">
    <property type="entry name" value="ANNEXIN"/>
    <property type="match status" value="1"/>
</dbReference>
<evidence type="ECO:0000313" key="5">
    <source>
        <dbReference type="EMBL" id="EXJ89560.1"/>
    </source>
</evidence>
<dbReference type="GO" id="GO:0005737">
    <property type="term" value="C:cytoplasm"/>
    <property type="evidence" value="ECO:0007669"/>
    <property type="project" value="TreeGrafter"/>
</dbReference>
<dbReference type="GO" id="GO:0005634">
    <property type="term" value="C:nucleus"/>
    <property type="evidence" value="ECO:0007669"/>
    <property type="project" value="TreeGrafter"/>
</dbReference>
<protein>
    <recommendedName>
        <fullName evidence="7">Annexin</fullName>
    </recommendedName>
</protein>
<dbReference type="PRINTS" id="PR01813">
    <property type="entry name" value="ANNEXINFUNGI"/>
</dbReference>
<evidence type="ECO:0000256" key="3">
    <source>
        <dbReference type="ARBA" id="ARBA00023216"/>
    </source>
</evidence>
<comment type="caution">
    <text evidence="5">The sequence shown here is derived from an EMBL/GenBank/DDBJ whole genome shotgun (WGS) entry which is preliminary data.</text>
</comment>
<dbReference type="InterPro" id="IPR037104">
    <property type="entry name" value="Annexin_sf"/>
</dbReference>
<dbReference type="AlphaFoldDB" id="W9YIQ5"/>
<keyword evidence="2" id="KW-0677">Repeat</keyword>
<feature type="region of interest" description="Disordered" evidence="4">
    <location>
        <begin position="1"/>
        <end position="120"/>
    </location>
</feature>
<dbReference type="eggNOG" id="KOG0819">
    <property type="taxonomic scope" value="Eukaryota"/>
</dbReference>
<feature type="compositionally biased region" description="Low complexity" evidence="4">
    <location>
        <begin position="1"/>
        <end position="61"/>
    </location>
</feature>
<dbReference type="GeneID" id="19166757"/>
<dbReference type="PRINTS" id="PR00196">
    <property type="entry name" value="ANNEXIN"/>
</dbReference>
<organism evidence="5 6">
    <name type="scientific">Capronia epimyces CBS 606.96</name>
    <dbReference type="NCBI Taxonomy" id="1182542"/>
    <lineage>
        <taxon>Eukaryota</taxon>
        <taxon>Fungi</taxon>
        <taxon>Dikarya</taxon>
        <taxon>Ascomycota</taxon>
        <taxon>Pezizomycotina</taxon>
        <taxon>Eurotiomycetes</taxon>
        <taxon>Chaetothyriomycetidae</taxon>
        <taxon>Chaetothyriales</taxon>
        <taxon>Herpotrichiellaceae</taxon>
        <taxon>Capronia</taxon>
    </lineage>
</organism>
<comment type="similarity">
    <text evidence="1">Belongs to the annexin family.</text>
</comment>
<proteinExistence type="inferred from homology"/>
<reference evidence="5 6" key="1">
    <citation type="submission" date="2013-03" db="EMBL/GenBank/DDBJ databases">
        <title>The Genome Sequence of Capronia epimyces CBS 606.96.</title>
        <authorList>
            <consortium name="The Broad Institute Genomics Platform"/>
            <person name="Cuomo C."/>
            <person name="de Hoog S."/>
            <person name="Gorbushina A."/>
            <person name="Walker B."/>
            <person name="Young S.K."/>
            <person name="Zeng Q."/>
            <person name="Gargeya S."/>
            <person name="Fitzgerald M."/>
            <person name="Haas B."/>
            <person name="Abouelleil A."/>
            <person name="Allen A.W."/>
            <person name="Alvarado L."/>
            <person name="Arachchi H.M."/>
            <person name="Berlin A.M."/>
            <person name="Chapman S.B."/>
            <person name="Gainer-Dewar J."/>
            <person name="Goldberg J."/>
            <person name="Griggs A."/>
            <person name="Gujja S."/>
            <person name="Hansen M."/>
            <person name="Howarth C."/>
            <person name="Imamovic A."/>
            <person name="Ireland A."/>
            <person name="Larimer J."/>
            <person name="McCowan C."/>
            <person name="Murphy C."/>
            <person name="Pearson M."/>
            <person name="Poon T.W."/>
            <person name="Priest M."/>
            <person name="Roberts A."/>
            <person name="Saif S."/>
            <person name="Shea T."/>
            <person name="Sisk P."/>
            <person name="Sykes S."/>
            <person name="Wortman J."/>
            <person name="Nusbaum C."/>
            <person name="Birren B."/>
        </authorList>
    </citation>
    <scope>NUCLEOTIDE SEQUENCE [LARGE SCALE GENOMIC DNA]</scope>
    <source>
        <strain evidence="5 6">CBS 606.96</strain>
    </source>
</reference>
<accession>W9YIQ5</accession>
<dbReference type="FunFam" id="1.10.220.10:FF:000005">
    <property type="entry name" value="Annexin"/>
    <property type="match status" value="1"/>
</dbReference>
<evidence type="ECO:0008006" key="7">
    <source>
        <dbReference type="Google" id="ProtNLM"/>
    </source>
</evidence>
<dbReference type="Proteomes" id="UP000019478">
    <property type="component" value="Unassembled WGS sequence"/>
</dbReference>
<dbReference type="GO" id="GO:0001786">
    <property type="term" value="F:phosphatidylserine binding"/>
    <property type="evidence" value="ECO:0007669"/>
    <property type="project" value="TreeGrafter"/>
</dbReference>
<keyword evidence="3" id="KW-0041">Annexin</keyword>
<dbReference type="SMART" id="SM00335">
    <property type="entry name" value="ANX"/>
    <property type="match status" value="4"/>
</dbReference>
<dbReference type="Gene3D" id="1.10.220.10">
    <property type="entry name" value="Annexin"/>
    <property type="match status" value="4"/>
</dbReference>
<feature type="compositionally biased region" description="Pro residues" evidence="4">
    <location>
        <begin position="96"/>
        <end position="106"/>
    </location>
</feature>
<dbReference type="Pfam" id="PF00191">
    <property type="entry name" value="Annexin"/>
    <property type="match status" value="4"/>
</dbReference>
<dbReference type="HOGENOM" id="CLU_025300_4_0_1"/>
<keyword evidence="6" id="KW-1185">Reference proteome</keyword>
<dbReference type="SUPFAM" id="SSF47874">
    <property type="entry name" value="Annexin"/>
    <property type="match status" value="1"/>
</dbReference>
<name>W9YIQ5_9EURO</name>
<dbReference type="PROSITE" id="PS51897">
    <property type="entry name" value="ANNEXIN_2"/>
    <property type="match status" value="3"/>
</dbReference>
<gene>
    <name evidence="5" type="ORF">A1O3_02627</name>
</gene>
<dbReference type="InterPro" id="IPR001464">
    <property type="entry name" value="Annexin"/>
</dbReference>
<dbReference type="PANTHER" id="PTHR10502:SF102">
    <property type="entry name" value="ANNEXIN B11"/>
    <property type="match status" value="1"/>
</dbReference>
<dbReference type="RefSeq" id="XP_007730957.1">
    <property type="nucleotide sequence ID" value="XM_007732767.1"/>
</dbReference>
<sequence length="422" mass="46301">MSYGPPQGQGQPQWGGYPPAGQGYGSPYPQQGPPQHVGYPPHQGGYPPQQGGYSAPPQHFGGPPPPAGYGGPPVLPPGQHPVGGPPPQHGGFPPQQYGPPPLPSPGYDPRAQAHGDASADADALRAAMKGFGTDEKALIRILSKPDPLQISLLRNTYNQRHRRDLERDIKSETSGYFRDALVALVRGPLLDDVHNVHEAIKGLGTKESMLNDVLLGRSNADMRAIKQAYQQTFQRSLEADVKGDLSMKTETLFSMVMAATRNEESTPVILAELDRDCSDLHRAMGGQIGTDQITVCSILSNRSDGQIRAINQHWQQKYHGSLEKTIDSEFSGHMKDALLLIVRRASDRIMSDAVQLEDAMAGLGTKDVLLVQRVVRVHWDRAHLDQVKRAYTHRYKKDLIQRVKGEIHNNKHYEGLMVACLS</sequence>
<evidence type="ECO:0000256" key="1">
    <source>
        <dbReference type="ARBA" id="ARBA00007831"/>
    </source>
</evidence>
<evidence type="ECO:0000256" key="2">
    <source>
        <dbReference type="ARBA" id="ARBA00022737"/>
    </source>
</evidence>
<dbReference type="EMBL" id="AMGY01000002">
    <property type="protein sequence ID" value="EXJ89560.1"/>
    <property type="molecule type" value="Genomic_DNA"/>
</dbReference>
<feature type="compositionally biased region" description="Pro residues" evidence="4">
    <location>
        <begin position="62"/>
        <end position="88"/>
    </location>
</feature>
<dbReference type="OrthoDB" id="37886at2759"/>
<dbReference type="GO" id="GO:0012506">
    <property type="term" value="C:vesicle membrane"/>
    <property type="evidence" value="ECO:0007669"/>
    <property type="project" value="TreeGrafter"/>
</dbReference>